<evidence type="ECO:0000256" key="2">
    <source>
        <dbReference type="SAM" id="Phobius"/>
    </source>
</evidence>
<keyword evidence="2" id="KW-0472">Membrane</keyword>
<evidence type="ECO:0000313" key="3">
    <source>
        <dbReference type="Ensembl" id="ENSPCEP00000023373.1"/>
    </source>
</evidence>
<organism evidence="3 4">
    <name type="scientific">Pelusios castaneus</name>
    <name type="common">West African mud turtle</name>
    <dbReference type="NCBI Taxonomy" id="367368"/>
    <lineage>
        <taxon>Eukaryota</taxon>
        <taxon>Metazoa</taxon>
        <taxon>Chordata</taxon>
        <taxon>Craniata</taxon>
        <taxon>Vertebrata</taxon>
        <taxon>Euteleostomi</taxon>
        <taxon>Archelosauria</taxon>
        <taxon>Testudinata</taxon>
        <taxon>Testudines</taxon>
        <taxon>Pleurodira</taxon>
        <taxon>Pelomedusidae</taxon>
        <taxon>Pelusios</taxon>
    </lineage>
</organism>
<dbReference type="PANTHER" id="PTHR45134:SF22">
    <property type="entry name" value="G-PROTEIN COUPLED RECEPTORS FAMILY 1 PROFILE DOMAIN-CONTAINING PROTEIN"/>
    <property type="match status" value="1"/>
</dbReference>
<feature type="transmembrane region" description="Helical" evidence="2">
    <location>
        <begin position="53"/>
        <end position="71"/>
    </location>
</feature>
<dbReference type="Ensembl" id="ENSPCET00000024153.1">
    <property type="protein sequence ID" value="ENSPCEP00000023373.1"/>
    <property type="gene ID" value="ENSPCEG00000017729.1"/>
</dbReference>
<evidence type="ECO:0000256" key="1">
    <source>
        <dbReference type="SAM" id="MobiDB-lite"/>
    </source>
</evidence>
<sequence>MQIQPLCSRLIVRLGCMMHAFACMHVCTHTCACLYVCASGTLCLSLLLGACLHFSLCTTSLCVHVCVTICVSMCVHMYLCVLLSGPLMVLFCSYWCVDTLVRLHAHACLHTLLTLCGHACASVCMCLFARMSLCMGMLVHLCVCICLHTLLFLCGHACVCVHLFTCACLSLHGCACVPLFARMPLSFHGCVCVSACLHAHLSLSAYLHLHVWDNKWDRPTTRGGGGAGAEREAGRTHTPGPVSLYLSNEGLIKPWGWRSNLPLSPLAIKLRVQRKAFYSPSIGGGLGADWTTLPCSYSELGKCQGMQTVSDPKGHAKWHRGGSNSHSSPHACPKHGSQVAGGHDLA</sequence>
<feature type="region of interest" description="Disordered" evidence="1">
    <location>
        <begin position="308"/>
        <end position="346"/>
    </location>
</feature>
<evidence type="ECO:0000313" key="4">
    <source>
        <dbReference type="Proteomes" id="UP000694393"/>
    </source>
</evidence>
<dbReference type="PANTHER" id="PTHR45134">
    <property type="entry name" value="OS08G0543275 PROTEIN"/>
    <property type="match status" value="1"/>
</dbReference>
<feature type="transmembrane region" description="Helical" evidence="2">
    <location>
        <begin position="78"/>
        <end position="97"/>
    </location>
</feature>
<name>A0A8C8SQC4_9SAUR</name>
<keyword evidence="2" id="KW-1133">Transmembrane helix</keyword>
<feature type="transmembrane region" description="Helical" evidence="2">
    <location>
        <begin position="109"/>
        <end position="129"/>
    </location>
</feature>
<reference evidence="3" key="1">
    <citation type="submission" date="2025-08" db="UniProtKB">
        <authorList>
            <consortium name="Ensembl"/>
        </authorList>
    </citation>
    <scope>IDENTIFICATION</scope>
</reference>
<reference evidence="3" key="2">
    <citation type="submission" date="2025-09" db="UniProtKB">
        <authorList>
            <consortium name="Ensembl"/>
        </authorList>
    </citation>
    <scope>IDENTIFICATION</scope>
</reference>
<feature type="transmembrane region" description="Helical" evidence="2">
    <location>
        <begin position="141"/>
        <end position="164"/>
    </location>
</feature>
<dbReference type="Proteomes" id="UP000694393">
    <property type="component" value="Unplaced"/>
</dbReference>
<accession>A0A8C8SQC4</accession>
<keyword evidence="2" id="KW-0812">Transmembrane</keyword>
<keyword evidence="4" id="KW-1185">Reference proteome</keyword>
<dbReference type="AlphaFoldDB" id="A0A8C8SQC4"/>
<feature type="transmembrane region" description="Helical" evidence="2">
    <location>
        <begin position="21"/>
        <end position="47"/>
    </location>
</feature>
<proteinExistence type="predicted"/>
<protein>
    <submittedName>
        <fullName evidence="3">Uncharacterized protein</fullName>
    </submittedName>
</protein>